<feature type="compositionally biased region" description="Polar residues" evidence="1">
    <location>
        <begin position="427"/>
        <end position="445"/>
    </location>
</feature>
<accession>A0AAD6ZZW5</accession>
<feature type="signal peptide" evidence="2">
    <location>
        <begin position="1"/>
        <end position="22"/>
    </location>
</feature>
<feature type="compositionally biased region" description="Polar residues" evidence="1">
    <location>
        <begin position="145"/>
        <end position="155"/>
    </location>
</feature>
<feature type="compositionally biased region" description="Low complexity" evidence="1">
    <location>
        <begin position="172"/>
        <end position="186"/>
    </location>
</feature>
<feature type="compositionally biased region" description="Low complexity" evidence="1">
    <location>
        <begin position="274"/>
        <end position="286"/>
    </location>
</feature>
<protein>
    <submittedName>
        <fullName evidence="3">Uncharacterized protein</fullName>
    </submittedName>
</protein>
<feature type="region of interest" description="Disordered" evidence="1">
    <location>
        <begin position="43"/>
        <end position="79"/>
    </location>
</feature>
<feature type="compositionally biased region" description="Low complexity" evidence="1">
    <location>
        <begin position="321"/>
        <end position="342"/>
    </location>
</feature>
<feature type="chain" id="PRO_5042195027" evidence="2">
    <location>
        <begin position="23"/>
        <end position="467"/>
    </location>
</feature>
<feature type="compositionally biased region" description="Polar residues" evidence="1">
    <location>
        <begin position="53"/>
        <end position="77"/>
    </location>
</feature>
<organism evidence="3 4">
    <name type="scientific">Mycena albidolilacea</name>
    <dbReference type="NCBI Taxonomy" id="1033008"/>
    <lineage>
        <taxon>Eukaryota</taxon>
        <taxon>Fungi</taxon>
        <taxon>Dikarya</taxon>
        <taxon>Basidiomycota</taxon>
        <taxon>Agaricomycotina</taxon>
        <taxon>Agaricomycetes</taxon>
        <taxon>Agaricomycetidae</taxon>
        <taxon>Agaricales</taxon>
        <taxon>Marasmiineae</taxon>
        <taxon>Mycenaceae</taxon>
        <taxon>Mycena</taxon>
    </lineage>
</organism>
<feature type="compositionally biased region" description="Polar residues" evidence="1">
    <location>
        <begin position="211"/>
        <end position="223"/>
    </location>
</feature>
<sequence>MPSIAHLARILSLLMVLRGALAGPIVVRDMPCAEDVAKDGAKKAASKLDPNQLFANTNNANSAKQKATDTTKGASIGNNGGIPEWLGSFASSSASANGNAKEETKNADGSVAVGSNGGKSSSSNNNANRITVVDPTDKKKEVAQGATNTVDSLRSSGDKKLSSAGDNGKAIQSSSSAGKGTQSSSTDNRDPLAVKVNGSASPATADDRTPVDSNNAALSQTGKASKDNKEANESVGLNKGESSFRPLTGDNNKIDAKGDANANRFGTEGSGSKVGTQGNTVGVTVQKPGEQSSEKGAAASGSISGNRTPGNDFPPSTGDASRLLSSTNPPSTSSDHTTADTTIPLDNATKGAAGAQGKAKGAQGSAIGNQQGAAAPKLGEQAKSDTKVAEGSVDSAAGHPFMKHTAGLSPAQGNNAAGDSLPGISVLNGNTKVGTIEGSQGTVVGNNDMAGGKQAGKVNGGKKGDDC</sequence>
<feature type="compositionally biased region" description="Low complexity" evidence="1">
    <location>
        <begin position="350"/>
        <end position="364"/>
    </location>
</feature>
<dbReference type="AlphaFoldDB" id="A0AAD6ZZW5"/>
<reference evidence="3" key="1">
    <citation type="submission" date="2023-03" db="EMBL/GenBank/DDBJ databases">
        <title>Massive genome expansion in bonnet fungi (Mycena s.s.) driven by repeated elements and novel gene families across ecological guilds.</title>
        <authorList>
            <consortium name="Lawrence Berkeley National Laboratory"/>
            <person name="Harder C.B."/>
            <person name="Miyauchi S."/>
            <person name="Viragh M."/>
            <person name="Kuo A."/>
            <person name="Thoen E."/>
            <person name="Andreopoulos B."/>
            <person name="Lu D."/>
            <person name="Skrede I."/>
            <person name="Drula E."/>
            <person name="Henrissat B."/>
            <person name="Morin E."/>
            <person name="Kohler A."/>
            <person name="Barry K."/>
            <person name="LaButti K."/>
            <person name="Morin E."/>
            <person name="Salamov A."/>
            <person name="Lipzen A."/>
            <person name="Mereny Z."/>
            <person name="Hegedus B."/>
            <person name="Baldrian P."/>
            <person name="Stursova M."/>
            <person name="Weitz H."/>
            <person name="Taylor A."/>
            <person name="Grigoriev I.V."/>
            <person name="Nagy L.G."/>
            <person name="Martin F."/>
            <person name="Kauserud H."/>
        </authorList>
    </citation>
    <scope>NUCLEOTIDE SEQUENCE</scope>
    <source>
        <strain evidence="3">CBHHK002</strain>
    </source>
</reference>
<feature type="compositionally biased region" description="Low complexity" evidence="1">
    <location>
        <begin position="109"/>
        <end position="128"/>
    </location>
</feature>
<dbReference type="Proteomes" id="UP001218218">
    <property type="component" value="Unassembled WGS sequence"/>
</dbReference>
<keyword evidence="4" id="KW-1185">Reference proteome</keyword>
<gene>
    <name evidence="3" type="ORF">DFH08DRAFT_809588</name>
</gene>
<name>A0AAD6ZZW5_9AGAR</name>
<evidence type="ECO:0000313" key="4">
    <source>
        <dbReference type="Proteomes" id="UP001218218"/>
    </source>
</evidence>
<evidence type="ECO:0000313" key="3">
    <source>
        <dbReference type="EMBL" id="KAJ7346794.1"/>
    </source>
</evidence>
<evidence type="ECO:0000256" key="2">
    <source>
        <dbReference type="SAM" id="SignalP"/>
    </source>
</evidence>
<dbReference type="EMBL" id="JARIHO010000020">
    <property type="protein sequence ID" value="KAJ7346794.1"/>
    <property type="molecule type" value="Genomic_DNA"/>
</dbReference>
<comment type="caution">
    <text evidence="3">The sequence shown here is derived from an EMBL/GenBank/DDBJ whole genome shotgun (WGS) entry which is preliminary data.</text>
</comment>
<proteinExistence type="predicted"/>
<evidence type="ECO:0000256" key="1">
    <source>
        <dbReference type="SAM" id="MobiDB-lite"/>
    </source>
</evidence>
<feature type="region of interest" description="Disordered" evidence="1">
    <location>
        <begin position="92"/>
        <end position="467"/>
    </location>
</feature>
<keyword evidence="2" id="KW-0732">Signal</keyword>